<dbReference type="Proteomes" id="UP000008888">
    <property type="component" value="Chromosome"/>
</dbReference>
<evidence type="ECO:0008006" key="3">
    <source>
        <dbReference type="Google" id="ProtNLM"/>
    </source>
</evidence>
<reference evidence="1 2" key="1">
    <citation type="journal article" date="2011" name="J. Bacteriol.">
        <title>Complete Genome Sequence of the Aerobic Marine Methanotroph Methylomonas methanica MC09.</title>
        <authorList>
            <person name="Boden R."/>
            <person name="Cunliffe M."/>
            <person name="Scanlan J."/>
            <person name="Moussard H."/>
            <person name="Kits K.D."/>
            <person name="Klotz M.G."/>
            <person name="Jetten M.S."/>
            <person name="Vuilleumier S."/>
            <person name="Han J."/>
            <person name="Peters L."/>
            <person name="Mikhailova N."/>
            <person name="Teshima H."/>
            <person name="Tapia R."/>
            <person name="Kyrpides N."/>
            <person name="Ivanova N."/>
            <person name="Pagani I."/>
            <person name="Cheng J.F."/>
            <person name="Goodwin L."/>
            <person name="Han C."/>
            <person name="Hauser L."/>
            <person name="Land M.L."/>
            <person name="Lapidus A."/>
            <person name="Lucas S."/>
            <person name="Pitluck S."/>
            <person name="Woyke T."/>
            <person name="Stein L."/>
            <person name="Murrell J.C."/>
        </authorList>
    </citation>
    <scope>NUCLEOTIDE SEQUENCE [LARGE SCALE GENOMIC DNA]</scope>
    <source>
        <strain evidence="1 2">MC09</strain>
    </source>
</reference>
<dbReference type="InterPro" id="IPR027417">
    <property type="entry name" value="P-loop_NTPase"/>
</dbReference>
<reference key="2">
    <citation type="submission" date="2011-05" db="EMBL/GenBank/DDBJ databases">
        <title>Complete genome sequence of the aerobic marine methanotroph Methylomonas methanica MC09.</title>
        <authorList>
            <person name="Boden R."/>
            <person name="Cunliffe M."/>
            <person name="Scanlan J."/>
            <person name="Moussard H."/>
            <person name="Kits K.D."/>
            <person name="Klotz M."/>
            <person name="Jetten M."/>
            <person name="Vuilleumier S."/>
            <person name="Han J."/>
            <person name="Peters L."/>
            <person name="Mikhailova N."/>
            <person name="Teshima H."/>
            <person name="Tapia R."/>
            <person name="Kyrpides N."/>
            <person name="Ivanova N."/>
            <person name="Pagani I."/>
            <person name="Cheng J.-F."/>
            <person name="Goodwin L."/>
            <person name="Han C."/>
            <person name="Hauser L."/>
            <person name="Land M."/>
            <person name="Lapidus A."/>
            <person name="Lucas S."/>
            <person name="Pitluck S."/>
            <person name="Woyke T."/>
            <person name="Stein L.Y."/>
            <person name="Murrell C."/>
        </authorList>
    </citation>
    <scope>NUCLEOTIDE SEQUENCE</scope>
    <source>
        <strain>MC09</strain>
    </source>
</reference>
<dbReference type="eggNOG" id="ENOG502Z886">
    <property type="taxonomic scope" value="Bacteria"/>
</dbReference>
<dbReference type="EMBL" id="CP002738">
    <property type="protein sequence ID" value="AEG02038.1"/>
    <property type="molecule type" value="Genomic_DNA"/>
</dbReference>
<keyword evidence="2" id="KW-1185">Reference proteome</keyword>
<dbReference type="RefSeq" id="WP_013820256.1">
    <property type="nucleotide sequence ID" value="NC_015572.1"/>
</dbReference>
<gene>
    <name evidence="1" type="ordered locus">Metme_3677</name>
</gene>
<dbReference type="AlphaFoldDB" id="F9ZW67"/>
<accession>F9ZW67</accession>
<evidence type="ECO:0000313" key="2">
    <source>
        <dbReference type="Proteomes" id="UP000008888"/>
    </source>
</evidence>
<proteinExistence type="predicted"/>
<evidence type="ECO:0000313" key="1">
    <source>
        <dbReference type="EMBL" id="AEG02038.1"/>
    </source>
</evidence>
<dbReference type="STRING" id="857087.Metme_3677"/>
<dbReference type="Gene3D" id="3.40.50.300">
    <property type="entry name" value="P-loop containing nucleotide triphosphate hydrolases"/>
    <property type="match status" value="1"/>
</dbReference>
<name>F9ZW67_METMM</name>
<dbReference type="HOGENOM" id="CLU_043138_0_0_6"/>
<reference evidence="2" key="3">
    <citation type="submission" date="2011-05" db="EMBL/GenBank/DDBJ databases">
        <title>Complete sequence of Methylomonas methanica MC09.</title>
        <authorList>
            <consortium name="US DOE Joint Genome Institute"/>
            <person name="Lucas S."/>
            <person name="Han J."/>
            <person name="Lapidus A."/>
            <person name="Cheng J.-F."/>
            <person name="Goodwin L."/>
            <person name="Pitluck S."/>
            <person name="Peters L."/>
            <person name="Mikhailova N."/>
            <person name="Teshima H."/>
            <person name="Han C."/>
            <person name="Tapia R."/>
            <person name="Land M."/>
            <person name="Hauser L."/>
            <person name="Kyrpides N."/>
            <person name="Ivanova N."/>
            <person name="Pagani I."/>
            <person name="Stein L."/>
            <person name="Woyke T."/>
        </authorList>
    </citation>
    <scope>NUCLEOTIDE SEQUENCE [LARGE SCALE GENOMIC DNA]</scope>
    <source>
        <strain evidence="2">MC09</strain>
    </source>
</reference>
<dbReference type="SUPFAM" id="SSF52540">
    <property type="entry name" value="P-loop containing nucleoside triphosphate hydrolases"/>
    <property type="match status" value="1"/>
</dbReference>
<protein>
    <recommendedName>
        <fullName evidence="3">Sulfotransferase family protein</fullName>
    </recommendedName>
</protein>
<organism evidence="1 2">
    <name type="scientific">Methylomonas methanica (strain DSM 25384 / MC09)</name>
    <dbReference type="NCBI Taxonomy" id="857087"/>
    <lineage>
        <taxon>Bacteria</taxon>
        <taxon>Pseudomonadati</taxon>
        <taxon>Pseudomonadota</taxon>
        <taxon>Gammaproteobacteria</taxon>
        <taxon>Methylococcales</taxon>
        <taxon>Methylococcaceae</taxon>
        <taxon>Methylomonas</taxon>
    </lineage>
</organism>
<dbReference type="KEGG" id="mmt:Metme_3677"/>
<sequence>MPQKDAIEVSRFDDWAGGMATSRQNFFIKLGRVETRWLAERLHAHPIDRPIYIAGMARSGSTILLETLEHHAQTASHRYRDYPFALAPVTWNAFLDKAATHPVEPVERAHRDRIKITPESPEAIEEMVWAAFFPNAHDPGTDNTLDATHRHPEFETFYRDHIRKILLLRGGTRYLAKGNYNVLRLQYLQKLFPEALFVIPIRDPIEQVASLMKQHRLFVTAQRHNPAVLRYLQRLGHYEFGLDRRAVNVGNPATVEKIQQCWLAGEEARGLAASWASLYGYVADLIGSDTRLSRQTFITHYDELCRNPIAVLSRLFWHCQLDITQEQLSAHASRISKPTYYTPNLSSTERSAIREETQDVYRRLLAHSLT</sequence>
<dbReference type="Pfam" id="PF13469">
    <property type="entry name" value="Sulfotransfer_3"/>
    <property type="match status" value="1"/>
</dbReference>